<proteinExistence type="predicted"/>
<gene>
    <name evidence="2" type="primary">RXLR78-L4</name>
    <name evidence="2" type="ORF">Hamer_G026091</name>
</gene>
<organism evidence="2 3">
    <name type="scientific">Homarus americanus</name>
    <name type="common">American lobster</name>
    <dbReference type="NCBI Taxonomy" id="6706"/>
    <lineage>
        <taxon>Eukaryota</taxon>
        <taxon>Metazoa</taxon>
        <taxon>Ecdysozoa</taxon>
        <taxon>Arthropoda</taxon>
        <taxon>Crustacea</taxon>
        <taxon>Multicrustacea</taxon>
        <taxon>Malacostraca</taxon>
        <taxon>Eumalacostraca</taxon>
        <taxon>Eucarida</taxon>
        <taxon>Decapoda</taxon>
        <taxon>Pleocyemata</taxon>
        <taxon>Astacidea</taxon>
        <taxon>Nephropoidea</taxon>
        <taxon>Nephropidae</taxon>
        <taxon>Homarus</taxon>
    </lineage>
</organism>
<name>A0A8J5JG98_HOMAM</name>
<feature type="compositionally biased region" description="Polar residues" evidence="1">
    <location>
        <begin position="285"/>
        <end position="302"/>
    </location>
</feature>
<feature type="region of interest" description="Disordered" evidence="1">
    <location>
        <begin position="211"/>
        <end position="302"/>
    </location>
</feature>
<evidence type="ECO:0000313" key="3">
    <source>
        <dbReference type="Proteomes" id="UP000747542"/>
    </source>
</evidence>
<evidence type="ECO:0000256" key="1">
    <source>
        <dbReference type="SAM" id="MobiDB-lite"/>
    </source>
</evidence>
<reference evidence="2" key="1">
    <citation type="journal article" date="2021" name="Sci. Adv.">
        <title>The American lobster genome reveals insights on longevity, neural, and immune adaptations.</title>
        <authorList>
            <person name="Polinski J.M."/>
            <person name="Zimin A.V."/>
            <person name="Clark K.F."/>
            <person name="Kohn A.B."/>
            <person name="Sadowski N."/>
            <person name="Timp W."/>
            <person name="Ptitsyn A."/>
            <person name="Khanna P."/>
            <person name="Romanova D.Y."/>
            <person name="Williams P."/>
            <person name="Greenwood S.J."/>
            <person name="Moroz L.L."/>
            <person name="Walt D.R."/>
            <person name="Bodnar A.G."/>
        </authorList>
    </citation>
    <scope>NUCLEOTIDE SEQUENCE</scope>
    <source>
        <strain evidence="2">GMGI-L3</strain>
    </source>
</reference>
<feature type="region of interest" description="Disordered" evidence="1">
    <location>
        <begin position="316"/>
        <end position="342"/>
    </location>
</feature>
<comment type="caution">
    <text evidence="2">The sequence shown here is derived from an EMBL/GenBank/DDBJ whole genome shotgun (WGS) entry which is preliminary data.</text>
</comment>
<dbReference type="PANTHER" id="PTHR47027:SF20">
    <property type="entry name" value="REVERSE TRANSCRIPTASE-LIKE PROTEIN WITH RNA-DIRECTED DNA POLYMERASE DOMAIN"/>
    <property type="match status" value="1"/>
</dbReference>
<evidence type="ECO:0000313" key="2">
    <source>
        <dbReference type="EMBL" id="KAG7157652.1"/>
    </source>
</evidence>
<dbReference type="AlphaFoldDB" id="A0A8J5JG98"/>
<keyword evidence="3" id="KW-1185">Reference proteome</keyword>
<protein>
    <submittedName>
        <fullName evidence="2">Secreted RxLR effector protein 78-like 4</fullName>
    </submittedName>
</protein>
<accession>A0A8J5JG98</accession>
<feature type="compositionally biased region" description="Basic residues" evidence="1">
    <location>
        <begin position="241"/>
        <end position="258"/>
    </location>
</feature>
<dbReference type="EMBL" id="JAHLQT010037006">
    <property type="protein sequence ID" value="KAG7157652.1"/>
    <property type="molecule type" value="Genomic_DNA"/>
</dbReference>
<sequence>MHDGMQARVLVGGVQSEPVSVQMGVRQGSVLAPVLFNIILLAVTQLSHNVLGPEVVRLEAYTKTLTTQVIELQHADDWAIMTHNRESMQRALDVISDPIEIVNQLKYLGSTLITTCSLDMEIQTRINLASAAFGSLRTRVFLNNDLKYGTKTAVYLAEPNDIRGLKAHFLSMNNIPVTYATRSAPPRLDSIIIYGGIRGITQNSSIISSGATSSSTSMDCHKVSTDTPPALPHITAETHLQHCHTPQHQHPQHCHTPQHQHTYSTNTPLALPHTTAPTHLHHQHPSNTATHQSSNTPPTLQHTNTLTLLAPTHLQHCHTTAPTPPTLLTPQHQHTSNTATTH</sequence>
<dbReference type="Proteomes" id="UP000747542">
    <property type="component" value="Unassembled WGS sequence"/>
</dbReference>
<dbReference type="PANTHER" id="PTHR47027">
    <property type="entry name" value="REVERSE TRANSCRIPTASE DOMAIN-CONTAINING PROTEIN"/>
    <property type="match status" value="1"/>
</dbReference>
<feature type="compositionally biased region" description="Low complexity" evidence="1">
    <location>
        <begin position="259"/>
        <end position="278"/>
    </location>
</feature>